<comment type="caution">
    <text evidence="5">The sequence shown here is derived from an EMBL/GenBank/DDBJ whole genome shotgun (WGS) entry which is preliminary data.</text>
</comment>
<dbReference type="PANTHER" id="PTHR47219">
    <property type="entry name" value="RAB GTPASE-ACTIVATING PROTEIN 1-LIKE"/>
    <property type="match status" value="1"/>
</dbReference>
<dbReference type="Pfam" id="PF23436">
    <property type="entry name" value="RabGap-TBC_2"/>
    <property type="match status" value="1"/>
</dbReference>
<dbReference type="Gene3D" id="1.10.472.80">
    <property type="entry name" value="Ypt/Rab-GAP domain of gyp1p, domain 3"/>
    <property type="match status" value="1"/>
</dbReference>
<sequence>MSTNADSKFSLDETKSQTSSIDTNATERELTEQTKESKKPKGRRRGQTITLNSRPADDDDTHDTDDTEEEEEEEDDEDDDKRDEEQEEDDFKEAPESHRSTVSSLHSFVSSASNYDLLLAQFWSKVVSDYNGFAKSNQKAIIQHIQRGGIPPTLRGMVWQLLVKSKDSGLEEKYLELLKNESVYEKAIWRDIPRTFADQDYFSRKEGQDALFNVAKAYSLYDTQVGYCHGIAFVAGPLLLNMPEEEAFCVLVKLMQRDALREHYTPQGTLLSQRLYQLQGLVGDHLPHIQRHFEAHNVDPAAYASNWFLSLFAYKFPLDLVYRIYDLLLADGIEILFKVVLALLEKNQATLLSLESDRITHFLRNDILSAYRSSTNQLIRDAHQIQLAPKRLLALAKQFQANAAKANTELEAMTALKRQNKALGETVKRLETKLAELNKEHDKVAQELIQSKMEVARIHDENDALRQQSFDLKRALELLPNEVETRVREEMEVLSTKNAALVQRNVALEDQLGYMENLVIEMKVKYAESENERETLQRRLSDLKKLVG</sequence>
<dbReference type="InterPro" id="IPR050302">
    <property type="entry name" value="Rab_GAP_TBC_domain"/>
</dbReference>
<dbReference type="PANTHER" id="PTHR47219:SF9">
    <property type="entry name" value="GTPASE ACTIVATING PROTEIN AND CENTROSOME-ASSOCIATED, ISOFORM B"/>
    <property type="match status" value="1"/>
</dbReference>
<dbReference type="InterPro" id="IPR000195">
    <property type="entry name" value="Rab-GAP-TBC_dom"/>
</dbReference>
<dbReference type="OMA" id="RGTVWQS"/>
<feature type="region of interest" description="Disordered" evidence="3">
    <location>
        <begin position="1"/>
        <end position="102"/>
    </location>
</feature>
<dbReference type="STRING" id="13706.A0A1X2H9N7"/>
<dbReference type="GO" id="GO:0005096">
    <property type="term" value="F:GTPase activator activity"/>
    <property type="evidence" value="ECO:0007669"/>
    <property type="project" value="UniProtKB-KW"/>
</dbReference>
<keyword evidence="2" id="KW-0175">Coiled coil</keyword>
<dbReference type="GO" id="GO:0031267">
    <property type="term" value="F:small GTPase binding"/>
    <property type="evidence" value="ECO:0007669"/>
    <property type="project" value="TreeGrafter"/>
</dbReference>
<dbReference type="Gene3D" id="1.10.10.750">
    <property type="entry name" value="Ypt/Rab-GAP domain of gyp1p, domain 1"/>
    <property type="match status" value="1"/>
</dbReference>
<keyword evidence="1" id="KW-0343">GTPase activation</keyword>
<evidence type="ECO:0000259" key="4">
    <source>
        <dbReference type="PROSITE" id="PS50086"/>
    </source>
</evidence>
<dbReference type="PROSITE" id="PS50086">
    <property type="entry name" value="TBC_RABGAP"/>
    <property type="match status" value="1"/>
</dbReference>
<dbReference type="SMART" id="SM00164">
    <property type="entry name" value="TBC"/>
    <property type="match status" value="1"/>
</dbReference>
<gene>
    <name evidence="5" type="ORF">BCR43DRAFT_441236</name>
</gene>
<reference evidence="5 6" key="1">
    <citation type="submission" date="2016-07" db="EMBL/GenBank/DDBJ databases">
        <title>Pervasive Adenine N6-methylation of Active Genes in Fungi.</title>
        <authorList>
            <consortium name="DOE Joint Genome Institute"/>
            <person name="Mondo S.J."/>
            <person name="Dannebaum R.O."/>
            <person name="Kuo R.C."/>
            <person name="Labutti K."/>
            <person name="Haridas S."/>
            <person name="Kuo A."/>
            <person name="Salamov A."/>
            <person name="Ahrendt S.R."/>
            <person name="Lipzen A."/>
            <person name="Sullivan W."/>
            <person name="Andreopoulos W.B."/>
            <person name="Clum A."/>
            <person name="Lindquist E."/>
            <person name="Daum C."/>
            <person name="Ramamoorthy G.K."/>
            <person name="Gryganskyi A."/>
            <person name="Culley D."/>
            <person name="Magnuson J.K."/>
            <person name="James T.Y."/>
            <person name="O'Malley M.A."/>
            <person name="Stajich J.E."/>
            <person name="Spatafora J.W."/>
            <person name="Visel A."/>
            <person name="Grigoriev I.V."/>
        </authorList>
    </citation>
    <scope>NUCLEOTIDE SEQUENCE [LARGE SCALE GENOMIC DNA]</scope>
    <source>
        <strain evidence="5 6">NRRL 2496</strain>
    </source>
</reference>
<dbReference type="AlphaFoldDB" id="A0A1X2H9N7"/>
<dbReference type="SUPFAM" id="SSF47923">
    <property type="entry name" value="Ypt/Rab-GAP domain of gyp1p"/>
    <property type="match status" value="2"/>
</dbReference>
<dbReference type="FunFam" id="1.10.472.80:FF:000027">
    <property type="entry name" value="GTPase activating protein (Evi5)"/>
    <property type="match status" value="1"/>
</dbReference>
<protein>
    <submittedName>
        <fullName evidence="5">Rab-GTPase-TBC domain-domain-containing protein</fullName>
    </submittedName>
</protein>
<feature type="coiled-coil region" evidence="2">
    <location>
        <begin position="396"/>
        <end position="454"/>
    </location>
</feature>
<feature type="domain" description="Rab-GAP TBC" evidence="4">
    <location>
        <begin position="149"/>
        <end position="332"/>
    </location>
</feature>
<dbReference type="InParanoid" id="A0A1X2H9N7"/>
<dbReference type="FunFam" id="1.10.8.270:FF:000001">
    <property type="entry name" value="TBC1 domain family member 1"/>
    <property type="match status" value="1"/>
</dbReference>
<proteinExistence type="predicted"/>
<keyword evidence="6" id="KW-1185">Reference proteome</keyword>
<dbReference type="Proteomes" id="UP000242180">
    <property type="component" value="Unassembled WGS sequence"/>
</dbReference>
<evidence type="ECO:0000256" key="1">
    <source>
        <dbReference type="ARBA" id="ARBA00022468"/>
    </source>
</evidence>
<feature type="compositionally biased region" description="Acidic residues" evidence="3">
    <location>
        <begin position="57"/>
        <end position="91"/>
    </location>
</feature>
<dbReference type="Gene3D" id="1.10.8.270">
    <property type="entry name" value="putative rabgap domain of human tbc1 domain family member 14 like domains"/>
    <property type="match status" value="1"/>
</dbReference>
<feature type="compositionally biased region" description="Basic and acidic residues" evidence="3">
    <location>
        <begin position="25"/>
        <end position="39"/>
    </location>
</feature>
<organism evidence="5 6">
    <name type="scientific">Syncephalastrum racemosum</name>
    <name type="common">Filamentous fungus</name>
    <dbReference type="NCBI Taxonomy" id="13706"/>
    <lineage>
        <taxon>Eukaryota</taxon>
        <taxon>Fungi</taxon>
        <taxon>Fungi incertae sedis</taxon>
        <taxon>Mucoromycota</taxon>
        <taxon>Mucoromycotina</taxon>
        <taxon>Mucoromycetes</taxon>
        <taxon>Mucorales</taxon>
        <taxon>Syncephalastraceae</taxon>
        <taxon>Syncephalastrum</taxon>
    </lineage>
</organism>
<dbReference type="OrthoDB" id="295078at2759"/>
<evidence type="ECO:0000313" key="6">
    <source>
        <dbReference type="Proteomes" id="UP000242180"/>
    </source>
</evidence>
<evidence type="ECO:0000313" key="5">
    <source>
        <dbReference type="EMBL" id="ORY95383.1"/>
    </source>
</evidence>
<accession>A0A1X2H9N7</accession>
<evidence type="ECO:0000256" key="3">
    <source>
        <dbReference type="SAM" id="MobiDB-lite"/>
    </source>
</evidence>
<dbReference type="InterPro" id="IPR035969">
    <property type="entry name" value="Rab-GAP_TBC_sf"/>
</dbReference>
<feature type="coiled-coil region" evidence="2">
    <location>
        <begin position="491"/>
        <end position="546"/>
    </location>
</feature>
<dbReference type="EMBL" id="MCGN01000006">
    <property type="protein sequence ID" value="ORY95383.1"/>
    <property type="molecule type" value="Genomic_DNA"/>
</dbReference>
<evidence type="ECO:0000256" key="2">
    <source>
        <dbReference type="SAM" id="Coils"/>
    </source>
</evidence>
<name>A0A1X2H9N7_SYNRA</name>